<dbReference type="EMBL" id="PKGZ01000007">
    <property type="protein sequence ID" value="PKY90900.1"/>
    <property type="molecule type" value="Genomic_DNA"/>
</dbReference>
<dbReference type="InterPro" id="IPR053392">
    <property type="entry name" value="Transposase_IS30-like"/>
</dbReference>
<accession>A0A2I1K5H7</accession>
<dbReference type="GO" id="GO:0032196">
    <property type="term" value="P:transposition"/>
    <property type="evidence" value="ECO:0007669"/>
    <property type="project" value="TreeGrafter"/>
</dbReference>
<protein>
    <recommendedName>
        <fullName evidence="1">Integrase catalytic domain-containing protein</fullName>
    </recommendedName>
</protein>
<dbReference type="GO" id="GO:0004803">
    <property type="term" value="F:transposase activity"/>
    <property type="evidence" value="ECO:0007669"/>
    <property type="project" value="TreeGrafter"/>
</dbReference>
<evidence type="ECO:0000313" key="2">
    <source>
        <dbReference type="EMBL" id="PKY90900.1"/>
    </source>
</evidence>
<reference evidence="2 3" key="1">
    <citation type="submission" date="2017-12" db="EMBL/GenBank/DDBJ databases">
        <title>Phylogenetic diversity of female urinary microbiome.</title>
        <authorList>
            <person name="Thomas-White K."/>
            <person name="Wolfe A.J."/>
        </authorList>
    </citation>
    <scope>NUCLEOTIDE SEQUENCE [LARGE SCALE GENOMIC DNA]</scope>
    <source>
        <strain evidence="2 3">UMB0844</strain>
    </source>
</reference>
<feature type="domain" description="Integrase catalytic" evidence="1">
    <location>
        <begin position="1"/>
        <end position="103"/>
    </location>
</feature>
<comment type="caution">
    <text evidence="2">The sequence shown here is derived from an EMBL/GenBank/DDBJ whole genome shotgun (WGS) entry which is preliminary data.</text>
</comment>
<dbReference type="Proteomes" id="UP000234775">
    <property type="component" value="Unassembled WGS sequence"/>
</dbReference>
<dbReference type="InterPro" id="IPR051917">
    <property type="entry name" value="Transposase-Integrase"/>
</dbReference>
<proteinExistence type="predicted"/>
<dbReference type="InterPro" id="IPR012337">
    <property type="entry name" value="RNaseH-like_sf"/>
</dbReference>
<dbReference type="PANTHER" id="PTHR10948">
    <property type="entry name" value="TRANSPOSASE"/>
    <property type="match status" value="1"/>
</dbReference>
<keyword evidence="3" id="KW-1185">Reference proteome</keyword>
<gene>
    <name evidence="2" type="ORF">CYJ27_07320</name>
</gene>
<dbReference type="Gene3D" id="3.30.420.10">
    <property type="entry name" value="Ribonuclease H-like superfamily/Ribonuclease H"/>
    <property type="match status" value="1"/>
</dbReference>
<dbReference type="GO" id="GO:0003676">
    <property type="term" value="F:nucleic acid binding"/>
    <property type="evidence" value="ECO:0007669"/>
    <property type="project" value="InterPro"/>
</dbReference>
<dbReference type="GO" id="GO:0005829">
    <property type="term" value="C:cytosol"/>
    <property type="evidence" value="ECO:0007669"/>
    <property type="project" value="TreeGrafter"/>
</dbReference>
<dbReference type="PROSITE" id="PS50994">
    <property type="entry name" value="INTEGRASE"/>
    <property type="match status" value="1"/>
</dbReference>
<name>A0A2I1K5H7_9LACT</name>
<dbReference type="InterPro" id="IPR036397">
    <property type="entry name" value="RNaseH_sf"/>
</dbReference>
<dbReference type="NCBIfam" id="NF033563">
    <property type="entry name" value="transpos_IS30"/>
    <property type="match status" value="1"/>
</dbReference>
<sequence>MILKEDQEYLKTLTADNGSEFPNLSQLENGLKDIEVFFTHAYSAWEKGTNERHNRMLREFLPKGTSFKNLTYQELAHYTNTINNRFRKILDYQTPNDCYIMEVAKLQDTLREVG</sequence>
<dbReference type="InterPro" id="IPR001584">
    <property type="entry name" value="Integrase_cat-core"/>
</dbReference>
<dbReference type="SUPFAM" id="SSF53098">
    <property type="entry name" value="Ribonuclease H-like"/>
    <property type="match status" value="1"/>
</dbReference>
<organism evidence="2 3">
    <name type="scientific">Aerococcus christensenii</name>
    <dbReference type="NCBI Taxonomy" id="87541"/>
    <lineage>
        <taxon>Bacteria</taxon>
        <taxon>Bacillati</taxon>
        <taxon>Bacillota</taxon>
        <taxon>Bacilli</taxon>
        <taxon>Lactobacillales</taxon>
        <taxon>Aerococcaceae</taxon>
        <taxon>Aerococcus</taxon>
    </lineage>
</organism>
<dbReference type="GO" id="GO:0015074">
    <property type="term" value="P:DNA integration"/>
    <property type="evidence" value="ECO:0007669"/>
    <property type="project" value="InterPro"/>
</dbReference>
<evidence type="ECO:0000259" key="1">
    <source>
        <dbReference type="PROSITE" id="PS50994"/>
    </source>
</evidence>
<dbReference type="AlphaFoldDB" id="A0A2I1K5H7"/>
<dbReference type="PANTHER" id="PTHR10948:SF23">
    <property type="entry name" value="TRANSPOSASE INSI FOR INSERTION SEQUENCE ELEMENT IS30A-RELATED"/>
    <property type="match status" value="1"/>
</dbReference>
<evidence type="ECO:0000313" key="3">
    <source>
        <dbReference type="Proteomes" id="UP000234775"/>
    </source>
</evidence>